<dbReference type="OrthoDB" id="6402073at2"/>
<dbReference type="EMBL" id="CP001124">
    <property type="protein sequence ID" value="ACH37446.1"/>
    <property type="molecule type" value="Genomic_DNA"/>
</dbReference>
<dbReference type="Proteomes" id="UP000008825">
    <property type="component" value="Chromosome"/>
</dbReference>
<keyword evidence="3" id="KW-1185">Reference proteome</keyword>
<dbReference type="KEGG" id="gbm:Gbem_0417"/>
<dbReference type="AlphaFoldDB" id="B5EBH7"/>
<evidence type="ECO:0000313" key="3">
    <source>
        <dbReference type="Proteomes" id="UP000008825"/>
    </source>
</evidence>
<feature type="domain" description="DUF4145" evidence="1">
    <location>
        <begin position="105"/>
        <end position="192"/>
    </location>
</feature>
<dbReference type="InterPro" id="IPR025285">
    <property type="entry name" value="DUF4145"/>
</dbReference>
<dbReference type="HOGENOM" id="CLU_1228471_0_0_7"/>
<evidence type="ECO:0000313" key="2">
    <source>
        <dbReference type="EMBL" id="ACH37446.1"/>
    </source>
</evidence>
<proteinExistence type="predicted"/>
<reference evidence="2 3" key="1">
    <citation type="submission" date="2008-07" db="EMBL/GenBank/DDBJ databases">
        <title>Complete sequence of Geobacter bemidjiensis BEM.</title>
        <authorList>
            <consortium name="US DOE Joint Genome Institute"/>
            <person name="Lucas S."/>
            <person name="Copeland A."/>
            <person name="Lapidus A."/>
            <person name="Glavina del Rio T."/>
            <person name="Dalin E."/>
            <person name="Tice H."/>
            <person name="Bruce D."/>
            <person name="Goodwin L."/>
            <person name="Pitluck S."/>
            <person name="Kiss H."/>
            <person name="Brettin T."/>
            <person name="Detter J.C."/>
            <person name="Han C."/>
            <person name="Kuske C.R."/>
            <person name="Schmutz J."/>
            <person name="Larimer F."/>
            <person name="Land M."/>
            <person name="Hauser L."/>
            <person name="Kyrpides N."/>
            <person name="Lykidis A."/>
            <person name="Lovley D."/>
            <person name="Richardson P."/>
        </authorList>
    </citation>
    <scope>NUCLEOTIDE SEQUENCE [LARGE SCALE GENOMIC DNA]</scope>
    <source>
        <strain evidence="3">ATCC BAA-1014 / DSM 16622 / JCM 12645 / Bem</strain>
    </source>
</reference>
<dbReference type="eggNOG" id="ENOG5032H6K">
    <property type="taxonomic scope" value="Bacteria"/>
</dbReference>
<evidence type="ECO:0000259" key="1">
    <source>
        <dbReference type="Pfam" id="PF13643"/>
    </source>
</evidence>
<gene>
    <name evidence="2" type="ordered locus">Gbem_0417</name>
</gene>
<organism evidence="2 3">
    <name type="scientific">Citrifermentans bemidjiense (strain ATCC BAA-1014 / DSM 16622 / JCM 12645 / Bem)</name>
    <name type="common">Geobacter bemidjiensis</name>
    <dbReference type="NCBI Taxonomy" id="404380"/>
    <lineage>
        <taxon>Bacteria</taxon>
        <taxon>Pseudomonadati</taxon>
        <taxon>Thermodesulfobacteriota</taxon>
        <taxon>Desulfuromonadia</taxon>
        <taxon>Geobacterales</taxon>
        <taxon>Geobacteraceae</taxon>
        <taxon>Citrifermentans</taxon>
    </lineage>
</organism>
<reference evidence="2 3" key="2">
    <citation type="journal article" date="2010" name="BMC Genomics">
        <title>The genome of Geobacter bemidjiensis, exemplar for the subsurface clade of Geobacter species that predominate in Fe(III)-reducing subsurface environments.</title>
        <authorList>
            <person name="Aklujkar M."/>
            <person name="Young N.D."/>
            <person name="Holmes D."/>
            <person name="Chavan M."/>
            <person name="Risso C."/>
            <person name="Kiss H.E."/>
            <person name="Han C.S."/>
            <person name="Land M.L."/>
            <person name="Lovley D.R."/>
        </authorList>
    </citation>
    <scope>NUCLEOTIDE SEQUENCE [LARGE SCALE GENOMIC DNA]</scope>
    <source>
        <strain evidence="3">ATCC BAA-1014 / DSM 16622 / JCM 12645 / Bem</strain>
    </source>
</reference>
<name>B5EBH7_CITBB</name>
<dbReference type="RefSeq" id="WP_012528854.1">
    <property type="nucleotide sequence ID" value="NC_011146.1"/>
</dbReference>
<protein>
    <recommendedName>
        <fullName evidence="1">DUF4145 domain-containing protein</fullName>
    </recommendedName>
</protein>
<sequence length="225" mass="25697">MIIPDRKEKYVCRACDNQCFHRPASNGKSFGKRSGTGSEWHYKTYEVLQCEHCENVVLCIHHWTNPGPMIGDSYITKTEFFPPKQFWKKPLWFPKLSKAYQKIFSEVYSALDSSLFILAATGIRTALDKVMVEKIGDIGRFETKVDRLVEKEIITPADKELLMAVVNAGSASAHRGYSPTIKATTHMMEITEHIFYKLCFEQNKTADLLSKARTLRRATPGRKKA</sequence>
<accession>B5EBH7</accession>
<dbReference type="Pfam" id="PF13643">
    <property type="entry name" value="DUF4145"/>
    <property type="match status" value="1"/>
</dbReference>